<accession>A0A383R7R5</accession>
<dbReference type="GO" id="GO:0008236">
    <property type="term" value="F:serine-type peptidase activity"/>
    <property type="evidence" value="ECO:0007669"/>
    <property type="project" value="InterPro"/>
</dbReference>
<evidence type="ECO:0000259" key="1">
    <source>
        <dbReference type="Pfam" id="PF00326"/>
    </source>
</evidence>
<dbReference type="EMBL" id="LS992241">
    <property type="protein sequence ID" value="SYX83187.1"/>
    <property type="molecule type" value="Genomic_DNA"/>
</dbReference>
<protein>
    <recommendedName>
        <fullName evidence="1">Peptidase S9 prolyl oligopeptidase catalytic domain-containing protein</fullName>
    </recommendedName>
</protein>
<feature type="domain" description="Peptidase S9 prolyl oligopeptidase catalytic" evidence="1">
    <location>
        <begin position="7"/>
        <end position="55"/>
    </location>
</feature>
<dbReference type="InterPro" id="IPR029058">
    <property type="entry name" value="AB_hydrolase_fold"/>
</dbReference>
<dbReference type="InterPro" id="IPR001375">
    <property type="entry name" value="Peptidase_S9_cat"/>
</dbReference>
<dbReference type="Proteomes" id="UP000304148">
    <property type="component" value="Chromosome"/>
</dbReference>
<sequence length="58" mass="6790">MKKADSDQFVEALKKRGAQVEYMVKDNEGHGFTNEENLIDFFSTMIKFLDKYLKPQSK</sequence>
<reference evidence="3" key="1">
    <citation type="submission" date="2018-08" db="EMBL/GenBank/DDBJ databases">
        <authorList>
            <person name="Chevrot R."/>
        </authorList>
    </citation>
    <scope>NUCLEOTIDE SEQUENCE [LARGE SCALE GENOMIC DNA]</scope>
</reference>
<evidence type="ECO:0000313" key="3">
    <source>
        <dbReference type="Proteomes" id="UP000304148"/>
    </source>
</evidence>
<dbReference type="GO" id="GO:0006508">
    <property type="term" value="P:proteolysis"/>
    <property type="evidence" value="ECO:0007669"/>
    <property type="project" value="InterPro"/>
</dbReference>
<dbReference type="Pfam" id="PF00326">
    <property type="entry name" value="Peptidase_S9"/>
    <property type="match status" value="1"/>
</dbReference>
<gene>
    <name evidence="2" type="ORF">PBLR_11609</name>
</gene>
<dbReference type="Gene3D" id="3.40.50.1820">
    <property type="entry name" value="alpha/beta hydrolase"/>
    <property type="match status" value="1"/>
</dbReference>
<dbReference type="SUPFAM" id="SSF53474">
    <property type="entry name" value="alpha/beta-Hydrolases"/>
    <property type="match status" value="1"/>
</dbReference>
<evidence type="ECO:0000313" key="2">
    <source>
        <dbReference type="EMBL" id="SYX83187.1"/>
    </source>
</evidence>
<name>A0A383R7R5_PAEAL</name>
<dbReference type="AlphaFoldDB" id="A0A383R7R5"/>
<organism evidence="2 3">
    <name type="scientific">Paenibacillus alvei</name>
    <name type="common">Bacillus alvei</name>
    <dbReference type="NCBI Taxonomy" id="44250"/>
    <lineage>
        <taxon>Bacteria</taxon>
        <taxon>Bacillati</taxon>
        <taxon>Bacillota</taxon>
        <taxon>Bacilli</taxon>
        <taxon>Bacillales</taxon>
        <taxon>Paenibacillaceae</taxon>
        <taxon>Paenibacillus</taxon>
    </lineage>
</organism>
<proteinExistence type="predicted"/>